<comment type="caution">
    <text evidence="1">The sequence shown here is derived from an EMBL/GenBank/DDBJ whole genome shotgun (WGS) entry which is preliminary data.</text>
</comment>
<name>A0A955L6I9_9BACT</name>
<reference evidence="1" key="1">
    <citation type="submission" date="2020-04" db="EMBL/GenBank/DDBJ databases">
        <authorList>
            <person name="Zhang T."/>
        </authorList>
    </citation>
    <scope>NUCLEOTIDE SEQUENCE</scope>
    <source>
        <strain evidence="1">HKST-UBA14</strain>
    </source>
</reference>
<dbReference type="Proteomes" id="UP000783287">
    <property type="component" value="Unassembled WGS sequence"/>
</dbReference>
<evidence type="ECO:0000313" key="1">
    <source>
        <dbReference type="EMBL" id="MCA9383777.1"/>
    </source>
</evidence>
<organism evidence="1 2">
    <name type="scientific">Candidatus Dojkabacteria bacterium</name>
    <dbReference type="NCBI Taxonomy" id="2099670"/>
    <lineage>
        <taxon>Bacteria</taxon>
        <taxon>Candidatus Dojkabacteria</taxon>
    </lineage>
</organism>
<reference evidence="1" key="2">
    <citation type="journal article" date="2021" name="Microbiome">
        <title>Successional dynamics and alternative stable states in a saline activated sludge microbial community over 9 years.</title>
        <authorList>
            <person name="Wang Y."/>
            <person name="Ye J."/>
            <person name="Ju F."/>
            <person name="Liu L."/>
            <person name="Boyd J.A."/>
            <person name="Deng Y."/>
            <person name="Parks D.H."/>
            <person name="Jiang X."/>
            <person name="Yin X."/>
            <person name="Woodcroft B.J."/>
            <person name="Tyson G.W."/>
            <person name="Hugenholtz P."/>
            <person name="Polz M.F."/>
            <person name="Zhang T."/>
        </authorList>
    </citation>
    <scope>NUCLEOTIDE SEQUENCE</scope>
    <source>
        <strain evidence="1">HKST-UBA14</strain>
    </source>
</reference>
<dbReference type="AlphaFoldDB" id="A0A955L6I9"/>
<evidence type="ECO:0000313" key="2">
    <source>
        <dbReference type="Proteomes" id="UP000783287"/>
    </source>
</evidence>
<accession>A0A955L6I9</accession>
<gene>
    <name evidence="1" type="ORF">KC909_05410</name>
</gene>
<dbReference type="EMBL" id="JAGQLK010000133">
    <property type="protein sequence ID" value="MCA9383777.1"/>
    <property type="molecule type" value="Genomic_DNA"/>
</dbReference>
<sequence length="185" mass="22066">MKVNKQELLKHLEYEYKLLAEAAIAWDKERSAIVQDSLLLHTRNILLFFSETKNLRDTDIHVSMYCTNESVKYFYCKINNDQMLKDLAQGISVHVLHLTYWRDPIYRNTVDEDPQIEALRKQSKRPIFDNINHEICPKLLRLLKDLMNKSKPEYEYKIKEMHDKIHKSFNTANIKAKSYNRGCLF</sequence>
<protein>
    <submittedName>
        <fullName evidence="1">Uncharacterized protein</fullName>
    </submittedName>
</protein>
<proteinExistence type="predicted"/>